<dbReference type="Gene3D" id="3.10.580.10">
    <property type="entry name" value="CBS-domain"/>
    <property type="match status" value="1"/>
</dbReference>
<dbReference type="InterPro" id="IPR046342">
    <property type="entry name" value="CBS_dom_sf"/>
</dbReference>
<dbReference type="InterPro" id="IPR038076">
    <property type="entry name" value="MgtE_N_sf"/>
</dbReference>
<dbReference type="Gene3D" id="1.25.60.10">
    <property type="entry name" value="MgtE N-terminal domain-like"/>
    <property type="match status" value="1"/>
</dbReference>
<dbReference type="Proteomes" id="UP000001029">
    <property type="component" value="Chromosome"/>
</dbReference>
<dbReference type="InterPro" id="IPR006668">
    <property type="entry name" value="Mg_transptr_MgtE_intracell_dom"/>
</dbReference>
<dbReference type="HOGENOM" id="CLU_1101530_0_0_0"/>
<evidence type="ECO:0000259" key="1">
    <source>
        <dbReference type="SMART" id="SM00924"/>
    </source>
</evidence>
<dbReference type="Pfam" id="PF00571">
    <property type="entry name" value="CBS"/>
    <property type="match status" value="2"/>
</dbReference>
<protein>
    <submittedName>
        <fullName evidence="2">Putative Mg/Co/Ni transporter</fullName>
    </submittedName>
</protein>
<sequence>MYIQAKEQVTLNMAEKFIAAAPEQAAKFFETLATHETLQFLSGLKAQHITIVLENMEPAKAAPILRRLPLKQAAHITSSFNINFAARALAALPPHHKSKIENELPKAFAQELKDALSYPKGSAGEIMTSDFTVFKTDSSVESIVKKFKNMPRKKVPMQTYVLDKSGRLAGVIRTIDLVFYQQEAMAGSIMQTDFDKTNPGEKAEQALEILHNSSLTELPVINEKNILIGVITQQTKNSPKDKKNIFSIFNKG</sequence>
<dbReference type="GO" id="GO:0016020">
    <property type="term" value="C:membrane"/>
    <property type="evidence" value="ECO:0007669"/>
    <property type="project" value="InterPro"/>
</dbReference>
<dbReference type="InterPro" id="IPR006669">
    <property type="entry name" value="MgtE_transporter"/>
</dbReference>
<proteinExistence type="predicted"/>
<dbReference type="OrthoDB" id="9790355at2"/>
<dbReference type="AlphaFoldDB" id="B2KCI9"/>
<keyword evidence="3" id="KW-1185">Reference proteome</keyword>
<dbReference type="SUPFAM" id="SSF54631">
    <property type="entry name" value="CBS-domain pair"/>
    <property type="match status" value="1"/>
</dbReference>
<dbReference type="PANTHER" id="PTHR43773:SF1">
    <property type="entry name" value="MAGNESIUM TRANSPORTER MGTE"/>
    <property type="match status" value="1"/>
</dbReference>
<dbReference type="GO" id="GO:0015095">
    <property type="term" value="F:magnesium ion transmembrane transporter activity"/>
    <property type="evidence" value="ECO:0007669"/>
    <property type="project" value="InterPro"/>
</dbReference>
<evidence type="ECO:0000313" key="2">
    <source>
        <dbReference type="EMBL" id="ACC98110.1"/>
    </source>
</evidence>
<gene>
    <name evidence="2" type="ordered locus">Emin_0555</name>
</gene>
<feature type="domain" description="Magnesium transporter MgtE intracellular" evidence="1">
    <location>
        <begin position="20"/>
        <end position="123"/>
    </location>
</feature>
<dbReference type="EMBL" id="CP001055">
    <property type="protein sequence ID" value="ACC98110.1"/>
    <property type="molecule type" value="Genomic_DNA"/>
</dbReference>
<dbReference type="SMART" id="SM00924">
    <property type="entry name" value="MgtE_N"/>
    <property type="match status" value="1"/>
</dbReference>
<accession>B2KCI9</accession>
<dbReference type="PANTHER" id="PTHR43773">
    <property type="entry name" value="MAGNESIUM TRANSPORTER MGTE"/>
    <property type="match status" value="1"/>
</dbReference>
<dbReference type="RefSeq" id="WP_012414725.1">
    <property type="nucleotide sequence ID" value="NC_010644.1"/>
</dbReference>
<dbReference type="InterPro" id="IPR000644">
    <property type="entry name" value="CBS_dom"/>
</dbReference>
<name>B2KCI9_ELUMP</name>
<organism evidence="2 3">
    <name type="scientific">Elusimicrobium minutum (strain Pei191)</name>
    <dbReference type="NCBI Taxonomy" id="445932"/>
    <lineage>
        <taxon>Bacteria</taxon>
        <taxon>Pseudomonadati</taxon>
        <taxon>Elusimicrobiota</taxon>
        <taxon>Elusimicrobia</taxon>
        <taxon>Elusimicrobiales</taxon>
        <taxon>Elusimicrobiaceae</taxon>
        <taxon>Elusimicrobium</taxon>
    </lineage>
</organism>
<evidence type="ECO:0000313" key="3">
    <source>
        <dbReference type="Proteomes" id="UP000001029"/>
    </source>
</evidence>
<reference evidence="2 3" key="1">
    <citation type="journal article" date="2009" name="Appl. Environ. Microbiol.">
        <title>Genomic analysis of 'Elusimicrobium minutum,' the first cultivated representative of the phylum 'Elusimicrobia' (formerly termite group 1).</title>
        <authorList>
            <person name="Herlemann D.P.R."/>
            <person name="Geissinger O."/>
            <person name="Ikeda-Ohtsubo W."/>
            <person name="Kunin V."/>
            <person name="Sun H."/>
            <person name="Lapidus A."/>
            <person name="Hugenholtz P."/>
            <person name="Brune A."/>
        </authorList>
    </citation>
    <scope>NUCLEOTIDE SEQUENCE [LARGE SCALE GENOMIC DNA]</scope>
    <source>
        <strain evidence="2 3">Pei191</strain>
    </source>
</reference>
<dbReference type="SUPFAM" id="SSF158791">
    <property type="entry name" value="MgtE N-terminal domain-like"/>
    <property type="match status" value="1"/>
</dbReference>
<dbReference type="Pfam" id="PF03448">
    <property type="entry name" value="MgtE_N"/>
    <property type="match status" value="1"/>
</dbReference>
<dbReference type="STRING" id="445932.Emin_0555"/>
<dbReference type="KEGG" id="emi:Emin_0555"/>